<dbReference type="InterPro" id="IPR038556">
    <property type="entry name" value="TAC_Gp13-like_sf"/>
</dbReference>
<sequence>MAKKDLRSLAIAPRAGFRHKTVVVPEWDGATVILREASSGAWLRWREVAVKGEANPDETVKASIEDQITNNILADVTLFVDVLLDESGLQAFSNEDIPLVAESYGPVHARLLKEALDLSKQDIETAEKK</sequence>
<evidence type="ECO:0000313" key="2">
    <source>
        <dbReference type="Proteomes" id="UP000196440"/>
    </source>
</evidence>
<reference evidence="1 2" key="1">
    <citation type="submission" date="2017-05" db="EMBL/GenBank/DDBJ databases">
        <title>Whole genome sequencing of Yersinia kristensenii.</title>
        <authorList>
            <person name="Campioni F."/>
        </authorList>
    </citation>
    <scope>NUCLEOTIDE SEQUENCE [LARGE SCALE GENOMIC DNA]</scope>
    <source>
        <strain evidence="1 2">CFSAN060536</strain>
    </source>
</reference>
<name>A0A209A2S7_YERIN</name>
<evidence type="ECO:0000313" key="1">
    <source>
        <dbReference type="EMBL" id="OVZ87030.1"/>
    </source>
</evidence>
<dbReference type="EMBL" id="NHOI01000011">
    <property type="protein sequence ID" value="OVZ87030.1"/>
    <property type="molecule type" value="Genomic_DNA"/>
</dbReference>
<comment type="caution">
    <text evidence="1">The sequence shown here is derived from an EMBL/GenBank/DDBJ whole genome shotgun (WGS) entry which is preliminary data.</text>
</comment>
<protein>
    <recommendedName>
        <fullName evidence="3">Phage tail protein</fullName>
    </recommendedName>
</protein>
<dbReference type="Pfam" id="PF06222">
    <property type="entry name" value="Phage_TAC_1"/>
    <property type="match status" value="1"/>
</dbReference>
<dbReference type="AlphaFoldDB" id="A0A209A2S7"/>
<organism evidence="1 2">
    <name type="scientific">Yersinia intermedia</name>
    <dbReference type="NCBI Taxonomy" id="631"/>
    <lineage>
        <taxon>Bacteria</taxon>
        <taxon>Pseudomonadati</taxon>
        <taxon>Pseudomonadota</taxon>
        <taxon>Gammaproteobacteria</taxon>
        <taxon>Enterobacterales</taxon>
        <taxon>Yersiniaceae</taxon>
        <taxon>Yersinia</taxon>
    </lineage>
</organism>
<gene>
    <name evidence="1" type="ORF">CBW57_09560</name>
</gene>
<dbReference type="RefSeq" id="WP_050322206.1">
    <property type="nucleotide sequence ID" value="NZ_NHOI01000011.1"/>
</dbReference>
<dbReference type="InterPro" id="IPR010411">
    <property type="entry name" value="TAC_Gp13-like"/>
</dbReference>
<accession>A0A209A2S7</accession>
<proteinExistence type="predicted"/>
<dbReference type="Proteomes" id="UP000196440">
    <property type="component" value="Unassembled WGS sequence"/>
</dbReference>
<evidence type="ECO:0008006" key="3">
    <source>
        <dbReference type="Google" id="ProtNLM"/>
    </source>
</evidence>
<dbReference type="Gene3D" id="3.30.2220.20">
    <property type="entry name" value="Phage tail assembly chaperone gp13-like"/>
    <property type="match status" value="1"/>
</dbReference>